<evidence type="ECO:0000313" key="2">
    <source>
        <dbReference type="EMBL" id="KAF2189200.1"/>
    </source>
</evidence>
<evidence type="ECO:0000256" key="1">
    <source>
        <dbReference type="SAM" id="MobiDB-lite"/>
    </source>
</evidence>
<feature type="compositionally biased region" description="Polar residues" evidence="1">
    <location>
        <begin position="25"/>
        <end position="45"/>
    </location>
</feature>
<accession>A0A6A6EGE8</accession>
<name>A0A6A6EGE8_9PEZI</name>
<feature type="non-terminal residue" evidence="2">
    <location>
        <position position="56"/>
    </location>
</feature>
<dbReference type="Proteomes" id="UP000800200">
    <property type="component" value="Unassembled WGS sequence"/>
</dbReference>
<gene>
    <name evidence="2" type="ORF">K469DRAFT_701809</name>
</gene>
<feature type="region of interest" description="Disordered" evidence="1">
    <location>
        <begin position="1"/>
        <end position="56"/>
    </location>
</feature>
<keyword evidence="3" id="KW-1185">Reference proteome</keyword>
<reference evidence="2" key="1">
    <citation type="journal article" date="2020" name="Stud. Mycol.">
        <title>101 Dothideomycetes genomes: a test case for predicting lifestyles and emergence of pathogens.</title>
        <authorList>
            <person name="Haridas S."/>
            <person name="Albert R."/>
            <person name="Binder M."/>
            <person name="Bloem J."/>
            <person name="Labutti K."/>
            <person name="Salamov A."/>
            <person name="Andreopoulos B."/>
            <person name="Baker S."/>
            <person name="Barry K."/>
            <person name="Bills G."/>
            <person name="Bluhm B."/>
            <person name="Cannon C."/>
            <person name="Castanera R."/>
            <person name="Culley D."/>
            <person name="Daum C."/>
            <person name="Ezra D."/>
            <person name="Gonzalez J."/>
            <person name="Henrissat B."/>
            <person name="Kuo A."/>
            <person name="Liang C."/>
            <person name="Lipzen A."/>
            <person name="Lutzoni F."/>
            <person name="Magnuson J."/>
            <person name="Mondo S."/>
            <person name="Nolan M."/>
            <person name="Ohm R."/>
            <person name="Pangilinan J."/>
            <person name="Park H.-J."/>
            <person name="Ramirez L."/>
            <person name="Alfaro M."/>
            <person name="Sun H."/>
            <person name="Tritt A."/>
            <person name="Yoshinaga Y."/>
            <person name="Zwiers L.-H."/>
            <person name="Turgeon B."/>
            <person name="Goodwin S."/>
            <person name="Spatafora J."/>
            <person name="Crous P."/>
            <person name="Grigoriev I."/>
        </authorList>
    </citation>
    <scope>NUCLEOTIDE SEQUENCE</scope>
    <source>
        <strain evidence="2">CBS 207.26</strain>
    </source>
</reference>
<organism evidence="2 3">
    <name type="scientific">Zopfia rhizophila CBS 207.26</name>
    <dbReference type="NCBI Taxonomy" id="1314779"/>
    <lineage>
        <taxon>Eukaryota</taxon>
        <taxon>Fungi</taxon>
        <taxon>Dikarya</taxon>
        <taxon>Ascomycota</taxon>
        <taxon>Pezizomycotina</taxon>
        <taxon>Dothideomycetes</taxon>
        <taxon>Dothideomycetes incertae sedis</taxon>
        <taxon>Zopfiaceae</taxon>
        <taxon>Zopfia</taxon>
    </lineage>
</organism>
<proteinExistence type="predicted"/>
<dbReference type="AlphaFoldDB" id="A0A6A6EGE8"/>
<sequence>MGQVGEDLVRVTGIKGLPPPLKSVSRPQQGSSANGTSTFAVSTLKNGVRSPKTRFV</sequence>
<protein>
    <submittedName>
        <fullName evidence="2">Uncharacterized protein</fullName>
    </submittedName>
</protein>
<evidence type="ECO:0000313" key="3">
    <source>
        <dbReference type="Proteomes" id="UP000800200"/>
    </source>
</evidence>
<dbReference type="EMBL" id="ML994621">
    <property type="protein sequence ID" value="KAF2189200.1"/>
    <property type="molecule type" value="Genomic_DNA"/>
</dbReference>